<reference evidence="6 7" key="1">
    <citation type="journal article" date="2024" name="Insects">
        <title>An Improved Chromosome-Level Genome Assembly of the Firefly Pyrocoelia pectoralis.</title>
        <authorList>
            <person name="Fu X."/>
            <person name="Meyer-Rochow V.B."/>
            <person name="Ballantyne L."/>
            <person name="Zhu X."/>
        </authorList>
    </citation>
    <scope>NUCLEOTIDE SEQUENCE [LARGE SCALE GENOMIC DNA]</scope>
    <source>
        <strain evidence="6">XCY_ONT2</strain>
    </source>
</reference>
<keyword evidence="4" id="KW-0472">Membrane</keyword>
<evidence type="ECO:0000256" key="2">
    <source>
        <dbReference type="ARBA" id="ARBA00022771"/>
    </source>
</evidence>
<evidence type="ECO:0000256" key="1">
    <source>
        <dbReference type="ARBA" id="ARBA00022723"/>
    </source>
</evidence>
<feature type="transmembrane region" description="Helical" evidence="4">
    <location>
        <begin position="52"/>
        <end position="71"/>
    </location>
</feature>
<dbReference type="AlphaFoldDB" id="A0AAN7ZSD9"/>
<dbReference type="InterPro" id="IPR013083">
    <property type="entry name" value="Znf_RING/FYVE/PHD"/>
</dbReference>
<evidence type="ECO:0000313" key="6">
    <source>
        <dbReference type="EMBL" id="KAK5650117.1"/>
    </source>
</evidence>
<evidence type="ECO:0000313" key="7">
    <source>
        <dbReference type="Proteomes" id="UP001329430"/>
    </source>
</evidence>
<keyword evidence="3" id="KW-0862">Zinc</keyword>
<dbReference type="InterPro" id="IPR011011">
    <property type="entry name" value="Znf_FYVE_PHD"/>
</dbReference>
<gene>
    <name evidence="6" type="ORF">RI129_001146</name>
</gene>
<dbReference type="GO" id="GO:0008270">
    <property type="term" value="F:zinc ion binding"/>
    <property type="evidence" value="ECO:0007669"/>
    <property type="project" value="UniProtKB-KW"/>
</dbReference>
<proteinExistence type="predicted"/>
<keyword evidence="7" id="KW-1185">Reference proteome</keyword>
<name>A0AAN7ZSD9_9COLE</name>
<keyword evidence="1" id="KW-0479">Metal-binding</keyword>
<keyword evidence="2" id="KW-0863">Zinc-finger</keyword>
<dbReference type="EMBL" id="JAVRBK010000001">
    <property type="protein sequence ID" value="KAK5650117.1"/>
    <property type="molecule type" value="Genomic_DNA"/>
</dbReference>
<dbReference type="Proteomes" id="UP001329430">
    <property type="component" value="Chromosome 1"/>
</dbReference>
<comment type="caution">
    <text evidence="6">The sequence shown here is derived from an EMBL/GenBank/DDBJ whole genome shotgun (WGS) entry which is preliminary data.</text>
</comment>
<dbReference type="InterPro" id="IPR001965">
    <property type="entry name" value="Znf_PHD"/>
</dbReference>
<dbReference type="SUPFAM" id="SSF57903">
    <property type="entry name" value="FYVE/PHD zinc finger"/>
    <property type="match status" value="1"/>
</dbReference>
<evidence type="ECO:0000259" key="5">
    <source>
        <dbReference type="SMART" id="SM00249"/>
    </source>
</evidence>
<feature type="domain" description="Zinc finger PHD-type" evidence="5">
    <location>
        <begin position="97"/>
        <end position="145"/>
    </location>
</feature>
<sequence>MKYQINAANNIEMRETSQQVRTLNRTYTKLFTRYSSCFFFMCLQDRSTVSDYLILGINVLYIFTIVYIVLFDKCLKIRISPKKVEETCSEEENDDELCLYCTELYSNSKSQEGWIKCQHCGGWAHEACAGVEADDTEAFSCDFCNE</sequence>
<accession>A0AAN7ZSD9</accession>
<organism evidence="6 7">
    <name type="scientific">Pyrocoelia pectoralis</name>
    <dbReference type="NCBI Taxonomy" id="417401"/>
    <lineage>
        <taxon>Eukaryota</taxon>
        <taxon>Metazoa</taxon>
        <taxon>Ecdysozoa</taxon>
        <taxon>Arthropoda</taxon>
        <taxon>Hexapoda</taxon>
        <taxon>Insecta</taxon>
        <taxon>Pterygota</taxon>
        <taxon>Neoptera</taxon>
        <taxon>Endopterygota</taxon>
        <taxon>Coleoptera</taxon>
        <taxon>Polyphaga</taxon>
        <taxon>Elateriformia</taxon>
        <taxon>Elateroidea</taxon>
        <taxon>Lampyridae</taxon>
        <taxon>Lampyrinae</taxon>
        <taxon>Pyrocoelia</taxon>
    </lineage>
</organism>
<keyword evidence="4" id="KW-0812">Transmembrane</keyword>
<evidence type="ECO:0000256" key="3">
    <source>
        <dbReference type="ARBA" id="ARBA00022833"/>
    </source>
</evidence>
<dbReference type="Gene3D" id="3.30.40.10">
    <property type="entry name" value="Zinc/RING finger domain, C3HC4 (zinc finger)"/>
    <property type="match status" value="1"/>
</dbReference>
<protein>
    <recommendedName>
        <fullName evidence="5">Zinc finger PHD-type domain-containing protein</fullName>
    </recommendedName>
</protein>
<dbReference type="SMART" id="SM00249">
    <property type="entry name" value="PHD"/>
    <property type="match status" value="1"/>
</dbReference>
<keyword evidence="4" id="KW-1133">Transmembrane helix</keyword>
<evidence type="ECO:0000256" key="4">
    <source>
        <dbReference type="SAM" id="Phobius"/>
    </source>
</evidence>